<dbReference type="EMBL" id="JBHMAX010000020">
    <property type="protein sequence ID" value="MFB9732591.1"/>
    <property type="molecule type" value="Genomic_DNA"/>
</dbReference>
<sequence>MKQRHGDSTRASRTRADLAHVLAALQDPEQVDAFLEDLCTPAEIEALADRWAVVPLLAEGLSYRQAHEATGVSVTTVGRIARCLEAGAGGYRAALEHHAAGDGHPRATSTA</sequence>
<name>A0ABV5V459_9MICO</name>
<dbReference type="SUPFAM" id="SSF48295">
    <property type="entry name" value="TrpR-like"/>
    <property type="match status" value="1"/>
</dbReference>
<dbReference type="RefSeq" id="WP_075957591.1">
    <property type="nucleotide sequence ID" value="NZ_JBHMAX010000020.1"/>
</dbReference>
<dbReference type="Proteomes" id="UP001589613">
    <property type="component" value="Unassembled WGS sequence"/>
</dbReference>
<gene>
    <name evidence="1" type="ORF">ACFFN0_11125</name>
</gene>
<keyword evidence="2" id="KW-1185">Reference proteome</keyword>
<dbReference type="Gene3D" id="1.10.1270.10">
    <property type="entry name" value="TrpR-like"/>
    <property type="match status" value="1"/>
</dbReference>
<dbReference type="InterPro" id="IPR038116">
    <property type="entry name" value="TrpR-like_sf"/>
</dbReference>
<comment type="caution">
    <text evidence="1">The sequence shown here is derived from an EMBL/GenBank/DDBJ whole genome shotgun (WGS) entry which is preliminary data.</text>
</comment>
<dbReference type="Pfam" id="PF01371">
    <property type="entry name" value="Trp_repressor"/>
    <property type="match status" value="1"/>
</dbReference>
<dbReference type="InterPro" id="IPR013368">
    <property type="entry name" value="YecD_YerC"/>
</dbReference>
<dbReference type="PANTHER" id="PTHR40080:SF1">
    <property type="entry name" value="TRPR-LIKE PROTEIN YERC_YECD"/>
    <property type="match status" value="1"/>
</dbReference>
<dbReference type="PANTHER" id="PTHR40080">
    <property type="entry name" value="LMO1763 PROTEIN"/>
    <property type="match status" value="1"/>
</dbReference>
<dbReference type="InterPro" id="IPR010921">
    <property type="entry name" value="Trp_repressor/repl_initiator"/>
</dbReference>
<dbReference type="InterPro" id="IPR000831">
    <property type="entry name" value="Trp_repress"/>
</dbReference>
<evidence type="ECO:0000313" key="1">
    <source>
        <dbReference type="EMBL" id="MFB9732591.1"/>
    </source>
</evidence>
<accession>A0ABV5V459</accession>
<dbReference type="NCBIfam" id="TIGR02531">
    <property type="entry name" value="yecD_yerC"/>
    <property type="match status" value="1"/>
</dbReference>
<proteinExistence type="predicted"/>
<protein>
    <submittedName>
        <fullName evidence="1">YerC/YecD family TrpR-related protein</fullName>
    </submittedName>
</protein>
<evidence type="ECO:0000313" key="2">
    <source>
        <dbReference type="Proteomes" id="UP001589613"/>
    </source>
</evidence>
<organism evidence="1 2">
    <name type="scientific">Ornithinimicrobium kibberense</name>
    <dbReference type="NCBI Taxonomy" id="282060"/>
    <lineage>
        <taxon>Bacteria</taxon>
        <taxon>Bacillati</taxon>
        <taxon>Actinomycetota</taxon>
        <taxon>Actinomycetes</taxon>
        <taxon>Micrococcales</taxon>
        <taxon>Ornithinimicrobiaceae</taxon>
        <taxon>Ornithinimicrobium</taxon>
    </lineage>
</organism>
<reference evidence="1 2" key="1">
    <citation type="submission" date="2024-09" db="EMBL/GenBank/DDBJ databases">
        <authorList>
            <person name="Sun Q."/>
            <person name="Mori K."/>
        </authorList>
    </citation>
    <scope>NUCLEOTIDE SEQUENCE [LARGE SCALE GENOMIC DNA]</scope>
    <source>
        <strain evidence="1 2">JCM 12763</strain>
    </source>
</reference>